<keyword evidence="12" id="KW-1185">Reference proteome</keyword>
<evidence type="ECO:0000256" key="3">
    <source>
        <dbReference type="ARBA" id="ARBA00022676"/>
    </source>
</evidence>
<keyword evidence="4" id="KW-0808">Transferase</keyword>
<protein>
    <recommendedName>
        <fullName evidence="10">Hexosyltransferase</fullName>
        <ecNumber evidence="10">2.4.1.-</ecNumber>
    </recommendedName>
</protein>
<dbReference type="PANTHER" id="PTHR11214:SF3">
    <property type="entry name" value="BETA-1,3-GALACTOSYLTRANSFERASE 6"/>
    <property type="match status" value="1"/>
</dbReference>
<evidence type="ECO:0000313" key="12">
    <source>
        <dbReference type="Proteomes" id="UP000274131"/>
    </source>
</evidence>
<dbReference type="Proteomes" id="UP000274131">
    <property type="component" value="Unassembled WGS sequence"/>
</dbReference>
<dbReference type="PANTHER" id="PTHR11214">
    <property type="entry name" value="BETA-1,3-N-ACETYLGLUCOSAMINYLTRANSFERASE"/>
    <property type="match status" value="1"/>
</dbReference>
<comment type="subcellular location">
    <subcellularLocation>
        <location evidence="1 10">Golgi apparatus membrane</location>
        <topology evidence="1 10">Single-pass type II membrane protein</topology>
    </subcellularLocation>
</comment>
<dbReference type="EC" id="2.4.1.-" evidence="10"/>
<keyword evidence="6" id="KW-0735">Signal-anchor</keyword>
<gene>
    <name evidence="11" type="ORF">EVEC_LOCUS507</name>
</gene>
<dbReference type="EMBL" id="UXUI01000993">
    <property type="protein sequence ID" value="VDD85364.1"/>
    <property type="molecule type" value="Genomic_DNA"/>
</dbReference>
<keyword evidence="5" id="KW-0812">Transmembrane</keyword>
<evidence type="ECO:0000256" key="2">
    <source>
        <dbReference type="ARBA" id="ARBA00008661"/>
    </source>
</evidence>
<keyword evidence="8 10" id="KW-0333">Golgi apparatus</keyword>
<evidence type="ECO:0000256" key="7">
    <source>
        <dbReference type="ARBA" id="ARBA00022989"/>
    </source>
</evidence>
<accession>A0A0N4UTU2</accession>
<dbReference type="AlphaFoldDB" id="A0A0N4UTU2"/>
<comment type="similarity">
    <text evidence="2 10">Belongs to the glycosyltransferase 31 family.</text>
</comment>
<reference evidence="11 12" key="2">
    <citation type="submission" date="2018-10" db="EMBL/GenBank/DDBJ databases">
        <authorList>
            <consortium name="Pathogen Informatics"/>
        </authorList>
    </citation>
    <scope>NUCLEOTIDE SEQUENCE [LARGE SCALE GENOMIC DNA]</scope>
</reference>
<organism evidence="13">
    <name type="scientific">Enterobius vermicularis</name>
    <name type="common">Human pinworm</name>
    <dbReference type="NCBI Taxonomy" id="51028"/>
    <lineage>
        <taxon>Eukaryota</taxon>
        <taxon>Metazoa</taxon>
        <taxon>Ecdysozoa</taxon>
        <taxon>Nematoda</taxon>
        <taxon>Chromadorea</taxon>
        <taxon>Rhabditida</taxon>
        <taxon>Spirurina</taxon>
        <taxon>Oxyuridomorpha</taxon>
        <taxon>Oxyuroidea</taxon>
        <taxon>Oxyuridae</taxon>
        <taxon>Enterobius</taxon>
    </lineage>
</organism>
<keyword evidence="7" id="KW-1133">Transmembrane helix</keyword>
<dbReference type="Gene3D" id="3.90.550.50">
    <property type="match status" value="1"/>
</dbReference>
<evidence type="ECO:0000313" key="11">
    <source>
        <dbReference type="EMBL" id="VDD85364.1"/>
    </source>
</evidence>
<reference evidence="13" key="1">
    <citation type="submission" date="2017-02" db="UniProtKB">
        <authorList>
            <consortium name="WormBaseParasite"/>
        </authorList>
    </citation>
    <scope>IDENTIFICATION</scope>
</reference>
<evidence type="ECO:0000256" key="9">
    <source>
        <dbReference type="ARBA" id="ARBA00023136"/>
    </source>
</evidence>
<name>A0A0N4UTU2_ENTVE</name>
<dbReference type="WBParaSite" id="EVEC_0000076101-mRNA-1">
    <property type="protein sequence ID" value="EVEC_0000076101-mRNA-1"/>
    <property type="gene ID" value="EVEC_0000076101"/>
</dbReference>
<dbReference type="Pfam" id="PF01762">
    <property type="entry name" value="Galactosyl_T"/>
    <property type="match status" value="1"/>
</dbReference>
<dbReference type="GO" id="GO:0000139">
    <property type="term" value="C:Golgi membrane"/>
    <property type="evidence" value="ECO:0007669"/>
    <property type="project" value="UniProtKB-SubCell"/>
</dbReference>
<evidence type="ECO:0000256" key="4">
    <source>
        <dbReference type="ARBA" id="ARBA00022679"/>
    </source>
</evidence>
<evidence type="ECO:0000256" key="6">
    <source>
        <dbReference type="ARBA" id="ARBA00022968"/>
    </source>
</evidence>
<evidence type="ECO:0000313" key="13">
    <source>
        <dbReference type="WBParaSite" id="EVEC_0000076101-mRNA-1"/>
    </source>
</evidence>
<evidence type="ECO:0000256" key="1">
    <source>
        <dbReference type="ARBA" id="ARBA00004323"/>
    </source>
</evidence>
<dbReference type="OrthoDB" id="5825824at2759"/>
<evidence type="ECO:0000256" key="5">
    <source>
        <dbReference type="ARBA" id="ARBA00022692"/>
    </source>
</evidence>
<evidence type="ECO:0000256" key="8">
    <source>
        <dbReference type="ARBA" id="ARBA00023034"/>
    </source>
</evidence>
<proteinExistence type="inferred from homology"/>
<keyword evidence="9" id="KW-0472">Membrane</keyword>
<dbReference type="InterPro" id="IPR002659">
    <property type="entry name" value="Glyco_trans_31"/>
</dbReference>
<dbReference type="GO" id="GO:0006493">
    <property type="term" value="P:protein O-linked glycosylation"/>
    <property type="evidence" value="ECO:0007669"/>
    <property type="project" value="TreeGrafter"/>
</dbReference>
<evidence type="ECO:0000256" key="10">
    <source>
        <dbReference type="RuleBase" id="RU363063"/>
    </source>
</evidence>
<sequence length="249" mass="29503">MAKRFEISDNLGVRLLFTLGASEDKSFDELVKKESLRYHDIIRQNFHDTYYNLTWKGIMAVRFVNEYCYNVKYILITNDDIIMNLWKVIGTLSIYSEIGKPREELERTVFCYVVHHARVNRNPKSKWYASRIEFPNDYYNDYCSGVAVIIPSQLISNMFKASKNAPYYKIDDYFMTGVLATKAGAKFNDISTKILDHAFRKNRSAFLSRRILFQPTETVEQAEVMWNNLKRNYDTRQKQQKRNTKTMHF</sequence>
<keyword evidence="3 10" id="KW-0328">Glycosyltransferase</keyword>
<dbReference type="STRING" id="51028.A0A0N4UTU2"/>
<dbReference type="GO" id="GO:0016758">
    <property type="term" value="F:hexosyltransferase activity"/>
    <property type="evidence" value="ECO:0007669"/>
    <property type="project" value="InterPro"/>
</dbReference>